<keyword evidence="11" id="KW-0676">Redox-active center</keyword>
<feature type="transmembrane region" description="Helical" evidence="12">
    <location>
        <begin position="74"/>
        <end position="97"/>
    </location>
</feature>
<accession>A0A345YA52</accession>
<dbReference type="PANTHER" id="PTHR43469">
    <property type="entry name" value="DISULFIDE FORMATION PROTEIN-RELATED"/>
    <property type="match status" value="1"/>
</dbReference>
<evidence type="ECO:0000256" key="3">
    <source>
        <dbReference type="ARBA" id="ARBA00022448"/>
    </source>
</evidence>
<evidence type="ECO:0000256" key="7">
    <source>
        <dbReference type="ARBA" id="ARBA00023002"/>
    </source>
</evidence>
<evidence type="ECO:0000256" key="5">
    <source>
        <dbReference type="ARBA" id="ARBA00022982"/>
    </source>
</evidence>
<evidence type="ECO:0000256" key="11">
    <source>
        <dbReference type="ARBA" id="ARBA00023284"/>
    </source>
</evidence>
<evidence type="ECO:0000256" key="4">
    <source>
        <dbReference type="ARBA" id="ARBA00022692"/>
    </source>
</evidence>
<feature type="transmembrane region" description="Helical" evidence="12">
    <location>
        <begin position="47"/>
        <end position="67"/>
    </location>
</feature>
<evidence type="ECO:0000256" key="2">
    <source>
        <dbReference type="ARBA" id="ARBA00007602"/>
    </source>
</evidence>
<keyword evidence="3" id="KW-0813">Transport</keyword>
<keyword evidence="4 12" id="KW-0812">Transmembrane</keyword>
<gene>
    <name evidence="13" type="ORF">DWG20_04105</name>
</gene>
<dbReference type="InterPro" id="IPR003752">
    <property type="entry name" value="DiS_bond_form_DsbB/BdbC"/>
</dbReference>
<dbReference type="KEGG" id="ccah:DWG20_04105"/>
<keyword evidence="9" id="KW-1015">Disulfide bond</keyword>
<dbReference type="GO" id="GO:0006457">
    <property type="term" value="P:protein folding"/>
    <property type="evidence" value="ECO:0007669"/>
    <property type="project" value="InterPro"/>
</dbReference>
<keyword evidence="6 12" id="KW-1133">Transmembrane helix</keyword>
<dbReference type="InterPro" id="IPR023380">
    <property type="entry name" value="DsbB-like_sf"/>
</dbReference>
<evidence type="ECO:0000256" key="12">
    <source>
        <dbReference type="SAM" id="Phobius"/>
    </source>
</evidence>
<dbReference type="GO" id="GO:0016020">
    <property type="term" value="C:membrane"/>
    <property type="evidence" value="ECO:0007669"/>
    <property type="project" value="UniProtKB-SubCell"/>
</dbReference>
<dbReference type="OrthoDB" id="3711263at2"/>
<dbReference type="GO" id="GO:0015035">
    <property type="term" value="F:protein-disulfide reductase activity"/>
    <property type="evidence" value="ECO:0007669"/>
    <property type="project" value="InterPro"/>
</dbReference>
<reference evidence="13 14" key="1">
    <citation type="submission" date="2018-07" db="EMBL/GenBank/DDBJ databases">
        <title>Crenobacter cavernae sp. nov., isolated from a karst cave.</title>
        <authorList>
            <person name="Zhu H."/>
        </authorList>
    </citation>
    <scope>NUCLEOTIDE SEQUENCE [LARGE SCALE GENOMIC DNA]</scope>
    <source>
        <strain evidence="13 14">K1W11S-77</strain>
    </source>
</reference>
<protein>
    <submittedName>
        <fullName evidence="13">Disulfide bond formation protein B</fullName>
    </submittedName>
</protein>
<comment type="similarity">
    <text evidence="2">Belongs to the DsbB family. BdbC subfamily.</text>
</comment>
<dbReference type="PANTHER" id="PTHR43469:SF1">
    <property type="entry name" value="SPBETA PROPHAGE-DERIVED DISULFIDE BOND FORMATION PROTEIN B"/>
    <property type="match status" value="1"/>
</dbReference>
<dbReference type="PIRSF" id="PIRSF036659">
    <property type="entry name" value="BdbC"/>
    <property type="match status" value="1"/>
</dbReference>
<keyword evidence="10" id="KW-0143">Chaperone</keyword>
<organism evidence="13 14">
    <name type="scientific">Crenobacter cavernae</name>
    <dbReference type="NCBI Taxonomy" id="2290923"/>
    <lineage>
        <taxon>Bacteria</taxon>
        <taxon>Pseudomonadati</taxon>
        <taxon>Pseudomonadota</taxon>
        <taxon>Betaproteobacteria</taxon>
        <taxon>Neisseriales</taxon>
        <taxon>Neisseriaceae</taxon>
        <taxon>Crenobacter</taxon>
    </lineage>
</organism>
<feature type="transmembrane region" description="Helical" evidence="12">
    <location>
        <begin position="117"/>
        <end position="140"/>
    </location>
</feature>
<evidence type="ECO:0000313" key="13">
    <source>
        <dbReference type="EMBL" id="AXK40804.1"/>
    </source>
</evidence>
<dbReference type="AlphaFoldDB" id="A0A345YA52"/>
<dbReference type="EMBL" id="CP031337">
    <property type="protein sequence ID" value="AXK40804.1"/>
    <property type="molecule type" value="Genomic_DNA"/>
</dbReference>
<comment type="subcellular location">
    <subcellularLocation>
        <location evidence="1">Membrane</location>
        <topology evidence="1">Multi-pass membrane protein</topology>
    </subcellularLocation>
</comment>
<dbReference type="Gene3D" id="1.20.1550.10">
    <property type="entry name" value="DsbB-like"/>
    <property type="match status" value="1"/>
</dbReference>
<evidence type="ECO:0000256" key="1">
    <source>
        <dbReference type="ARBA" id="ARBA00004141"/>
    </source>
</evidence>
<dbReference type="InterPro" id="IPR012187">
    <property type="entry name" value="Disulphide_bond_form_BdbC"/>
</dbReference>
<proteinExistence type="inferred from homology"/>
<dbReference type="Proteomes" id="UP000254537">
    <property type="component" value="Chromosome"/>
</dbReference>
<evidence type="ECO:0000256" key="9">
    <source>
        <dbReference type="ARBA" id="ARBA00023157"/>
    </source>
</evidence>
<dbReference type="HAMAP" id="MF_00287">
    <property type="entry name" value="BdbC"/>
    <property type="match status" value="1"/>
</dbReference>
<name>A0A345YA52_9NEIS</name>
<sequence>MELPARTRNESTAWMLVFGAWLIASVSTLGALFFGEVMHLPPCVLCWYQRIFMFPLALILPMGLFPFDRKVVRYALPLAVLGGLFAAFHLLLLAGVIPENVQPCTQGVPCSETVIEWFGFVTIPLLSAAAFSIITALLIATHLRGSK</sequence>
<dbReference type="SUPFAM" id="SSF158442">
    <property type="entry name" value="DsbB-like"/>
    <property type="match status" value="1"/>
</dbReference>
<feature type="transmembrane region" description="Helical" evidence="12">
    <location>
        <begin position="12"/>
        <end position="35"/>
    </location>
</feature>
<keyword evidence="7" id="KW-0560">Oxidoreductase</keyword>
<evidence type="ECO:0000256" key="6">
    <source>
        <dbReference type="ARBA" id="ARBA00022989"/>
    </source>
</evidence>
<dbReference type="Pfam" id="PF02600">
    <property type="entry name" value="DsbB"/>
    <property type="match status" value="1"/>
</dbReference>
<evidence type="ECO:0000256" key="10">
    <source>
        <dbReference type="ARBA" id="ARBA00023186"/>
    </source>
</evidence>
<evidence type="ECO:0000256" key="8">
    <source>
        <dbReference type="ARBA" id="ARBA00023136"/>
    </source>
</evidence>
<keyword evidence="8 12" id="KW-0472">Membrane</keyword>
<keyword evidence="5" id="KW-0249">Electron transport</keyword>
<evidence type="ECO:0000313" key="14">
    <source>
        <dbReference type="Proteomes" id="UP000254537"/>
    </source>
</evidence>